<sequence length="107" mass="11019">MAKIVLEKMARQGGWGTHGLTILVAALLLTAIAWGAAEVYGELAKTPSTEQGVPSASSSSASSDDSEKSKTDVMNNPPVDQNPKADKNPTPQSSTGGDQQGSQPVPQ</sequence>
<dbReference type="Proteomes" id="UP000012062">
    <property type="component" value="Unassembled WGS sequence"/>
</dbReference>
<dbReference type="RefSeq" id="WP_008874609.1">
    <property type="nucleotide sequence ID" value="NZ_CAUM01000072.1"/>
</dbReference>
<feature type="compositionally biased region" description="Low complexity" evidence="1">
    <location>
        <begin position="92"/>
        <end position="107"/>
    </location>
</feature>
<evidence type="ECO:0000313" key="3">
    <source>
        <dbReference type="Proteomes" id="UP000012062"/>
    </source>
</evidence>
<gene>
    <name evidence="2" type="ORF">MESS2_1630018</name>
</gene>
<feature type="region of interest" description="Disordered" evidence="1">
    <location>
        <begin position="45"/>
        <end position="107"/>
    </location>
</feature>
<accession>M5F1H3</accession>
<protein>
    <submittedName>
        <fullName evidence="2">Uncharacterized protein</fullName>
    </submittedName>
</protein>
<comment type="caution">
    <text evidence="2">The sequence shown here is derived from an EMBL/GenBank/DDBJ whole genome shotgun (WGS) entry which is preliminary data.</text>
</comment>
<dbReference type="EMBL" id="CAUM01000072">
    <property type="protein sequence ID" value="CCV05661.1"/>
    <property type="molecule type" value="Genomic_DNA"/>
</dbReference>
<dbReference type="AlphaFoldDB" id="M5F1H3"/>
<reference evidence="2 3" key="1">
    <citation type="submission" date="2013-02" db="EMBL/GenBank/DDBJ databases">
        <authorList>
            <person name="Genoscope - CEA"/>
        </authorList>
    </citation>
    <scope>NUCLEOTIDE SEQUENCE [LARGE SCALE GENOMIC DNA]</scope>
    <source>
        <strain evidence="2 3">STM 2683</strain>
    </source>
</reference>
<evidence type="ECO:0000313" key="2">
    <source>
        <dbReference type="EMBL" id="CCV05661.1"/>
    </source>
</evidence>
<organism evidence="2 3">
    <name type="scientific">Mesorhizobium metallidurans STM 2683</name>
    <dbReference type="NCBI Taxonomy" id="1297569"/>
    <lineage>
        <taxon>Bacteria</taxon>
        <taxon>Pseudomonadati</taxon>
        <taxon>Pseudomonadota</taxon>
        <taxon>Alphaproteobacteria</taxon>
        <taxon>Hyphomicrobiales</taxon>
        <taxon>Phyllobacteriaceae</taxon>
        <taxon>Mesorhizobium</taxon>
    </lineage>
</organism>
<name>M5F1H3_9HYPH</name>
<proteinExistence type="predicted"/>
<evidence type="ECO:0000256" key="1">
    <source>
        <dbReference type="SAM" id="MobiDB-lite"/>
    </source>
</evidence>
<keyword evidence="3" id="KW-1185">Reference proteome</keyword>